<feature type="domain" description="Rhodanese" evidence="2">
    <location>
        <begin position="93"/>
        <end position="200"/>
    </location>
</feature>
<dbReference type="Proteomes" id="UP000604046">
    <property type="component" value="Unassembled WGS sequence"/>
</dbReference>
<protein>
    <recommendedName>
        <fullName evidence="2">Rhodanese domain-containing protein</fullName>
    </recommendedName>
</protein>
<dbReference type="AlphaFoldDB" id="A0A812KJY0"/>
<feature type="region of interest" description="Disordered" evidence="1">
    <location>
        <begin position="245"/>
        <end position="269"/>
    </location>
</feature>
<dbReference type="Gene3D" id="3.40.250.10">
    <property type="entry name" value="Rhodanese-like domain"/>
    <property type="match status" value="1"/>
</dbReference>
<dbReference type="InterPro" id="IPR001763">
    <property type="entry name" value="Rhodanese-like_dom"/>
</dbReference>
<gene>
    <name evidence="3" type="ORF">SNAT2548_LOCUS9076</name>
</gene>
<organism evidence="3 4">
    <name type="scientific">Symbiodinium natans</name>
    <dbReference type="NCBI Taxonomy" id="878477"/>
    <lineage>
        <taxon>Eukaryota</taxon>
        <taxon>Sar</taxon>
        <taxon>Alveolata</taxon>
        <taxon>Dinophyceae</taxon>
        <taxon>Suessiales</taxon>
        <taxon>Symbiodiniaceae</taxon>
        <taxon>Symbiodinium</taxon>
    </lineage>
</organism>
<dbReference type="InterPro" id="IPR036873">
    <property type="entry name" value="Rhodanese-like_dom_sf"/>
</dbReference>
<evidence type="ECO:0000256" key="1">
    <source>
        <dbReference type="SAM" id="MobiDB-lite"/>
    </source>
</evidence>
<dbReference type="CDD" id="cd00158">
    <property type="entry name" value="RHOD"/>
    <property type="match status" value="1"/>
</dbReference>
<evidence type="ECO:0000313" key="3">
    <source>
        <dbReference type="EMBL" id="CAE7228291.1"/>
    </source>
</evidence>
<accession>A0A812KJY0</accession>
<evidence type="ECO:0000259" key="2">
    <source>
        <dbReference type="PROSITE" id="PS50206"/>
    </source>
</evidence>
<reference evidence="3" key="1">
    <citation type="submission" date="2021-02" db="EMBL/GenBank/DDBJ databases">
        <authorList>
            <person name="Dougan E. K."/>
            <person name="Rhodes N."/>
            <person name="Thang M."/>
            <person name="Chan C."/>
        </authorList>
    </citation>
    <scope>NUCLEOTIDE SEQUENCE</scope>
</reference>
<comment type="caution">
    <text evidence="3">The sequence shown here is derived from an EMBL/GenBank/DDBJ whole genome shotgun (WGS) entry which is preliminary data.</text>
</comment>
<dbReference type="SUPFAM" id="SSF52821">
    <property type="entry name" value="Rhodanese/Cell cycle control phosphatase"/>
    <property type="match status" value="1"/>
</dbReference>
<dbReference type="OrthoDB" id="433673at2759"/>
<keyword evidence="4" id="KW-1185">Reference proteome</keyword>
<evidence type="ECO:0000313" key="4">
    <source>
        <dbReference type="Proteomes" id="UP000604046"/>
    </source>
</evidence>
<dbReference type="EMBL" id="CAJNDS010000691">
    <property type="protein sequence ID" value="CAE7228291.1"/>
    <property type="molecule type" value="Genomic_DNA"/>
</dbReference>
<dbReference type="PROSITE" id="PS50206">
    <property type="entry name" value="RHODANESE_3"/>
    <property type="match status" value="1"/>
</dbReference>
<dbReference type="Pfam" id="PF00581">
    <property type="entry name" value="Rhodanese"/>
    <property type="match status" value="1"/>
</dbReference>
<proteinExistence type="predicted"/>
<sequence>MSLAKYGAVCNIPREQRFQVTADELLVGLGLGQHATVELHGLKKVELNGRQGTVVGYNPESQRWTVRLHHDQSEVALLGTKLVVERAARTGTFKMETLVIDVRDNEDFVNYHIPGAINIPYSKMFMEQERTLSKLREWNLATTRIVTYATHDSKFIHTTVGRDLSASNWLWEIMGHPLTMLATLSGGFSGWVKEGRPVEAGSMSDSGPRKIFVSDDVPKAFSGDKDAYLRASEKEAAMESKAVLNAQTSHTDSSAITSRAEPSQQAQGSSVAAVKAAEKVPEAPCLWEVVGGADKGGIVVRKGRDTASEQDPQRLATGALVEQCELAGDRLHYVLRSGEGPSQGWVSIRLKTKNLLAKTARCLEAQANATPS</sequence>
<name>A0A812KJY0_9DINO</name>